<dbReference type="PANTHER" id="PTHR10983:SF15">
    <property type="entry name" value="ACYLTRANSFERASE YIHG-RELATED"/>
    <property type="match status" value="1"/>
</dbReference>
<dbReference type="CDD" id="cd07990">
    <property type="entry name" value="LPLAT_LCLAT1-like"/>
    <property type="match status" value="1"/>
</dbReference>
<dbReference type="PANTHER" id="PTHR10983">
    <property type="entry name" value="1-ACYLGLYCEROL-3-PHOSPHATE ACYLTRANSFERASE-RELATED"/>
    <property type="match status" value="1"/>
</dbReference>
<accession>A0A250B8E8</accession>
<dbReference type="GO" id="GO:0005886">
    <property type="term" value="C:plasma membrane"/>
    <property type="evidence" value="ECO:0007669"/>
    <property type="project" value="TreeGrafter"/>
</dbReference>
<dbReference type="OrthoDB" id="319710at2"/>
<dbReference type="InterPro" id="IPR002123">
    <property type="entry name" value="Plipid/glycerol_acylTrfase"/>
</dbReference>
<dbReference type="SUPFAM" id="SSF69593">
    <property type="entry name" value="Glycerol-3-phosphate (1)-acyltransferase"/>
    <property type="match status" value="1"/>
</dbReference>
<dbReference type="KEGG" id="gqu:AWC35_11620"/>
<name>A0A250B8E8_9GAMM</name>
<keyword evidence="2" id="KW-0012">Acyltransferase</keyword>
<dbReference type="GO" id="GO:0016746">
    <property type="term" value="F:acyltransferase activity"/>
    <property type="evidence" value="ECO:0007669"/>
    <property type="project" value="UniProtKB-KW"/>
</dbReference>
<dbReference type="Proteomes" id="UP000217182">
    <property type="component" value="Chromosome"/>
</dbReference>
<evidence type="ECO:0000313" key="2">
    <source>
        <dbReference type="EMBL" id="ATA22429.1"/>
    </source>
</evidence>
<dbReference type="AlphaFoldDB" id="A0A250B8E8"/>
<organism evidence="2 3">
    <name type="scientific">Gibbsiella quercinecans</name>
    <dbReference type="NCBI Taxonomy" id="929813"/>
    <lineage>
        <taxon>Bacteria</taxon>
        <taxon>Pseudomonadati</taxon>
        <taxon>Pseudomonadota</taxon>
        <taxon>Gammaproteobacteria</taxon>
        <taxon>Enterobacterales</taxon>
        <taxon>Yersiniaceae</taxon>
        <taxon>Gibbsiella</taxon>
    </lineage>
</organism>
<dbReference type="EMBL" id="CP014136">
    <property type="protein sequence ID" value="ATA22429.1"/>
    <property type="molecule type" value="Genomic_DNA"/>
</dbReference>
<keyword evidence="2" id="KW-0808">Transferase</keyword>
<protein>
    <submittedName>
        <fullName evidence="2">Acyltransferase</fullName>
    </submittedName>
</protein>
<feature type="domain" description="Phospholipid/glycerol acyltransferase" evidence="1">
    <location>
        <begin position="88"/>
        <end position="230"/>
    </location>
</feature>
<dbReference type="NCBIfam" id="NF010621">
    <property type="entry name" value="PRK14014.1"/>
    <property type="match status" value="1"/>
</dbReference>
<dbReference type="SMART" id="SM00563">
    <property type="entry name" value="PlsC"/>
    <property type="match status" value="1"/>
</dbReference>
<sequence length="298" mass="35031">MPRLFAPIIFILSALLAILVTVLCSIPITLAGVVKLLVPIPAIWRHISAFADFMMWCWCQGLAVLLHINVPLRWDITGLEGLDRKNWYLLISNHESWADIVVLCVLLRNHIPMNKYFLKQQLAWVPFVGLACWALDMPFMKRYSRAYLLKHPEKRGQDIETTRRSCEKFRLRPTTIVNFVEGSRFTEAKRIKTRSPFKHLLAPKAAGIAFTLSALGNQFDRVLNVTLLYPENHQRPFRDMLCGRLKRIVVRVETIPINETLRGDYFNDKQFKRQFQQWLNNLWQEKDQLLEKLKRQYR</sequence>
<reference evidence="2 3" key="1">
    <citation type="submission" date="2016-01" db="EMBL/GenBank/DDBJ databases">
        <authorList>
            <person name="Oliw E.H."/>
        </authorList>
    </citation>
    <scope>NUCLEOTIDE SEQUENCE [LARGE SCALE GENOMIC DNA]</scope>
    <source>
        <strain evidence="2 3">FRB97</strain>
    </source>
</reference>
<keyword evidence="3" id="KW-1185">Reference proteome</keyword>
<evidence type="ECO:0000259" key="1">
    <source>
        <dbReference type="SMART" id="SM00563"/>
    </source>
</evidence>
<gene>
    <name evidence="2" type="ORF">AWC35_11620</name>
</gene>
<evidence type="ECO:0000313" key="3">
    <source>
        <dbReference type="Proteomes" id="UP000217182"/>
    </source>
</evidence>
<dbReference type="Pfam" id="PF01553">
    <property type="entry name" value="Acyltransferase"/>
    <property type="match status" value="1"/>
</dbReference>
<dbReference type="RefSeq" id="WP_095849006.1">
    <property type="nucleotide sequence ID" value="NZ_CP014136.1"/>
</dbReference>
<proteinExistence type="predicted"/>